<dbReference type="Proteomes" id="UP000479710">
    <property type="component" value="Unassembled WGS sequence"/>
</dbReference>
<comment type="caution">
    <text evidence="1">The sequence shown here is derived from an EMBL/GenBank/DDBJ whole genome shotgun (WGS) entry which is preliminary data.</text>
</comment>
<name>A0A6G1CAQ3_9ORYZ</name>
<keyword evidence="2" id="KW-1185">Reference proteome</keyword>
<dbReference type="EMBL" id="SPHZ02000010">
    <property type="protein sequence ID" value="KAF0897111.1"/>
    <property type="molecule type" value="Genomic_DNA"/>
</dbReference>
<protein>
    <submittedName>
        <fullName evidence="1">Uncharacterized protein</fullName>
    </submittedName>
</protein>
<reference evidence="1 2" key="1">
    <citation type="submission" date="2019-11" db="EMBL/GenBank/DDBJ databases">
        <title>Whole genome sequence of Oryza granulata.</title>
        <authorList>
            <person name="Li W."/>
        </authorList>
    </citation>
    <scope>NUCLEOTIDE SEQUENCE [LARGE SCALE GENOMIC DNA]</scope>
    <source>
        <strain evidence="2">cv. Menghai</strain>
        <tissue evidence="1">Leaf</tissue>
    </source>
</reference>
<accession>A0A6G1CAQ3</accession>
<dbReference type="OrthoDB" id="2019938at2759"/>
<sequence length="75" mass="8329">MDYSVVEARAWMHRGRLGCLVFLRDEEADIERMARIEACLGHLLRGGDSTSRAASPTSAVSVQSWAEHGYHSVPE</sequence>
<dbReference type="AlphaFoldDB" id="A0A6G1CAQ3"/>
<proteinExistence type="predicted"/>
<evidence type="ECO:0000313" key="1">
    <source>
        <dbReference type="EMBL" id="KAF0897111.1"/>
    </source>
</evidence>
<gene>
    <name evidence="1" type="ORF">E2562_033662</name>
</gene>
<organism evidence="1 2">
    <name type="scientific">Oryza meyeriana var. granulata</name>
    <dbReference type="NCBI Taxonomy" id="110450"/>
    <lineage>
        <taxon>Eukaryota</taxon>
        <taxon>Viridiplantae</taxon>
        <taxon>Streptophyta</taxon>
        <taxon>Embryophyta</taxon>
        <taxon>Tracheophyta</taxon>
        <taxon>Spermatophyta</taxon>
        <taxon>Magnoliopsida</taxon>
        <taxon>Liliopsida</taxon>
        <taxon>Poales</taxon>
        <taxon>Poaceae</taxon>
        <taxon>BOP clade</taxon>
        <taxon>Oryzoideae</taxon>
        <taxon>Oryzeae</taxon>
        <taxon>Oryzinae</taxon>
        <taxon>Oryza</taxon>
        <taxon>Oryza meyeriana</taxon>
    </lineage>
</organism>
<evidence type="ECO:0000313" key="2">
    <source>
        <dbReference type="Proteomes" id="UP000479710"/>
    </source>
</evidence>